<dbReference type="InterPro" id="IPR007561">
    <property type="entry name" value="Cell_div_SepF/SepF-rel"/>
</dbReference>
<dbReference type="EMBL" id="JAFEUC010000016">
    <property type="protein sequence ID" value="MBM7079963.1"/>
    <property type="molecule type" value="Genomic_DNA"/>
</dbReference>
<reference evidence="7 8" key="1">
    <citation type="submission" date="2021-02" db="EMBL/GenBank/DDBJ databases">
        <authorList>
            <person name="Ra J.-S."/>
        </authorList>
    </citation>
    <scope>NUCLEOTIDE SEQUENCE [LARGE SCALE GENOMIC DNA]</scope>
    <source>
        <strain evidence="7 8">MMS20-R1-14</strain>
    </source>
</reference>
<dbReference type="RefSeq" id="WP_204927754.1">
    <property type="nucleotide sequence ID" value="NZ_JAFEUC010000016.1"/>
</dbReference>
<feature type="compositionally biased region" description="Basic and acidic residues" evidence="6">
    <location>
        <begin position="62"/>
        <end position="100"/>
    </location>
</feature>
<dbReference type="Pfam" id="PF04472">
    <property type="entry name" value="SepF"/>
    <property type="match status" value="1"/>
</dbReference>
<evidence type="ECO:0000256" key="5">
    <source>
        <dbReference type="HAMAP-Rule" id="MF_01197"/>
    </source>
</evidence>
<evidence type="ECO:0000256" key="1">
    <source>
        <dbReference type="ARBA" id="ARBA00022618"/>
    </source>
</evidence>
<comment type="caution">
    <text evidence="7">The sequence shown here is derived from an EMBL/GenBank/DDBJ whole genome shotgun (WGS) entry which is preliminary data.</text>
</comment>
<keyword evidence="2 5" id="KW-0717">Septation</keyword>
<organism evidence="7 8">
    <name type="scientific">Micromonospora humida</name>
    <dbReference type="NCBI Taxonomy" id="2809018"/>
    <lineage>
        <taxon>Bacteria</taxon>
        <taxon>Bacillati</taxon>
        <taxon>Actinomycetota</taxon>
        <taxon>Actinomycetes</taxon>
        <taxon>Micromonosporales</taxon>
        <taxon>Micromonosporaceae</taxon>
        <taxon>Micromonospora</taxon>
    </lineage>
</organism>
<dbReference type="InterPro" id="IPR023052">
    <property type="entry name" value="Cell_div_SepF"/>
</dbReference>
<protein>
    <recommendedName>
        <fullName evidence="5">Cell division protein SepF</fullName>
    </recommendedName>
</protein>
<accession>A0ABS2J0A6</accession>
<proteinExistence type="inferred from homology"/>
<comment type="similarity">
    <text evidence="5">Belongs to the SepF family.</text>
</comment>
<comment type="function">
    <text evidence="4 5">Cell division protein that is part of the divisome complex and is recruited early to the Z-ring. Probably stimulates Z-ring formation, perhaps through the cross-linking of FtsZ protofilaments. Its function overlaps with FtsA.</text>
</comment>
<evidence type="ECO:0000256" key="2">
    <source>
        <dbReference type="ARBA" id="ARBA00023210"/>
    </source>
</evidence>
<feature type="compositionally biased region" description="Basic and acidic residues" evidence="6">
    <location>
        <begin position="22"/>
        <end position="43"/>
    </location>
</feature>
<dbReference type="PANTHER" id="PTHR35798">
    <property type="entry name" value="CELL DIVISION PROTEIN SEPF"/>
    <property type="match status" value="1"/>
</dbReference>
<sequence length="235" mass="26347">MGALRKAGVWLGLVEEDDERGYDEGYDKPGYRESRYRSSRYAEEFADDDEDDAEEPPAPRPRLGDRGRLSERSSRLADADRADDERSERAERPERPERASVRSITRSGGTDTSGALSYHTRDNLALAPQASPRERPVVAEEEQRYQITTLHPTTYREARTIGEHFRDGVPVIINLTEMDEADARRLVDFAAGLAFGLRGTIERVTNRVFLLSPANVQVTAEDKAKIAEGGFFSLS</sequence>
<evidence type="ECO:0000256" key="3">
    <source>
        <dbReference type="ARBA" id="ARBA00023306"/>
    </source>
</evidence>
<dbReference type="InterPro" id="IPR038594">
    <property type="entry name" value="SepF-like_sf"/>
</dbReference>
<evidence type="ECO:0000313" key="7">
    <source>
        <dbReference type="EMBL" id="MBM7079963.1"/>
    </source>
</evidence>
<dbReference type="HAMAP" id="MF_01197">
    <property type="entry name" value="SepF"/>
    <property type="match status" value="1"/>
</dbReference>
<feature type="compositionally biased region" description="Acidic residues" evidence="6">
    <location>
        <begin position="44"/>
        <end position="55"/>
    </location>
</feature>
<keyword evidence="8" id="KW-1185">Reference proteome</keyword>
<comment type="subunit">
    <text evidence="5">Homodimer. Interacts with FtsZ.</text>
</comment>
<gene>
    <name evidence="5" type="primary">sepF</name>
    <name evidence="7" type="ORF">JQX11_26970</name>
</gene>
<dbReference type="Proteomes" id="UP001518872">
    <property type="component" value="Unassembled WGS sequence"/>
</dbReference>
<name>A0ABS2J0A6_9ACTN</name>
<keyword evidence="5" id="KW-0963">Cytoplasm</keyword>
<dbReference type="PANTHER" id="PTHR35798:SF1">
    <property type="entry name" value="CELL DIVISION PROTEIN SEPF"/>
    <property type="match status" value="1"/>
</dbReference>
<keyword evidence="3 5" id="KW-0131">Cell cycle</keyword>
<feature type="region of interest" description="Disordered" evidence="6">
    <location>
        <begin position="15"/>
        <end position="139"/>
    </location>
</feature>
<dbReference type="GO" id="GO:0051301">
    <property type="term" value="P:cell division"/>
    <property type="evidence" value="ECO:0007669"/>
    <property type="project" value="UniProtKB-KW"/>
</dbReference>
<keyword evidence="1 5" id="KW-0132">Cell division</keyword>
<evidence type="ECO:0000313" key="8">
    <source>
        <dbReference type="Proteomes" id="UP001518872"/>
    </source>
</evidence>
<feature type="compositionally biased region" description="Polar residues" evidence="6">
    <location>
        <begin position="104"/>
        <end position="115"/>
    </location>
</feature>
<comment type="subcellular location">
    <subcellularLocation>
        <location evidence="5">Cytoplasm</location>
    </subcellularLocation>
    <text evidence="5">Localizes to the division site, in a FtsZ-dependent manner.</text>
</comment>
<dbReference type="Gene3D" id="3.30.110.150">
    <property type="entry name" value="SepF-like protein"/>
    <property type="match status" value="1"/>
</dbReference>
<evidence type="ECO:0000256" key="4">
    <source>
        <dbReference type="ARBA" id="ARBA00044936"/>
    </source>
</evidence>
<evidence type="ECO:0000256" key="6">
    <source>
        <dbReference type="SAM" id="MobiDB-lite"/>
    </source>
</evidence>